<dbReference type="Proteomes" id="UP000238823">
    <property type="component" value="Unassembled WGS sequence"/>
</dbReference>
<sequence>MLFGSQSDTITADEESERRFASGETVPPCGSCELLVPLLLCADDGAVCSHPESLMSDSANRTPNDARVSLAEAPCFESLEAMLAWRLYPQRCNGVIRYHKADFGMEFDQATSDLGFARCSASSPSITASNSRCSTGIPSWSEARSS</sequence>
<gene>
    <name evidence="2" type="ORF">ENSA7_56340</name>
</gene>
<organism evidence="2 3">
    <name type="scientific">Enhygromyxa salina</name>
    <dbReference type="NCBI Taxonomy" id="215803"/>
    <lineage>
        <taxon>Bacteria</taxon>
        <taxon>Pseudomonadati</taxon>
        <taxon>Myxococcota</taxon>
        <taxon>Polyangia</taxon>
        <taxon>Nannocystales</taxon>
        <taxon>Nannocystaceae</taxon>
        <taxon>Enhygromyxa</taxon>
    </lineage>
</organism>
<accession>A0A2S9YAL5</accession>
<protein>
    <submittedName>
        <fullName evidence="2">Uncharacterized protein</fullName>
    </submittedName>
</protein>
<evidence type="ECO:0000313" key="3">
    <source>
        <dbReference type="Proteomes" id="UP000238823"/>
    </source>
</evidence>
<dbReference type="EMBL" id="PVNL01000114">
    <property type="protein sequence ID" value="PRQ02061.1"/>
    <property type="molecule type" value="Genomic_DNA"/>
</dbReference>
<proteinExistence type="predicted"/>
<feature type="region of interest" description="Disordered" evidence="1">
    <location>
        <begin position="1"/>
        <end position="26"/>
    </location>
</feature>
<evidence type="ECO:0000313" key="2">
    <source>
        <dbReference type="EMBL" id="PRQ02061.1"/>
    </source>
</evidence>
<name>A0A2S9YAL5_9BACT</name>
<evidence type="ECO:0000256" key="1">
    <source>
        <dbReference type="SAM" id="MobiDB-lite"/>
    </source>
</evidence>
<feature type="compositionally biased region" description="Polar residues" evidence="1">
    <location>
        <begin position="1"/>
        <end position="10"/>
    </location>
</feature>
<dbReference type="AlphaFoldDB" id="A0A2S9YAL5"/>
<comment type="caution">
    <text evidence="2">The sequence shown here is derived from an EMBL/GenBank/DDBJ whole genome shotgun (WGS) entry which is preliminary data.</text>
</comment>
<reference evidence="2 3" key="1">
    <citation type="submission" date="2018-03" db="EMBL/GenBank/DDBJ databases">
        <title>Draft Genome Sequences of the Obligatory Marine Myxobacteria Enhygromyxa salina SWB007.</title>
        <authorList>
            <person name="Poehlein A."/>
            <person name="Moghaddam J.A."/>
            <person name="Harms H."/>
            <person name="Alanjari M."/>
            <person name="Koenig G.M."/>
            <person name="Daniel R."/>
            <person name="Schaeberle T.F."/>
        </authorList>
    </citation>
    <scope>NUCLEOTIDE SEQUENCE [LARGE SCALE GENOMIC DNA]</scope>
    <source>
        <strain evidence="2 3">SWB007</strain>
    </source>
</reference>